<keyword evidence="2" id="KW-1185">Reference proteome</keyword>
<organism evidence="1">
    <name type="scientific">Spirodela intermedia</name>
    <name type="common">Intermediate duckweed</name>
    <dbReference type="NCBI Taxonomy" id="51605"/>
    <lineage>
        <taxon>Eukaryota</taxon>
        <taxon>Viridiplantae</taxon>
        <taxon>Streptophyta</taxon>
        <taxon>Embryophyta</taxon>
        <taxon>Tracheophyta</taxon>
        <taxon>Spermatophyta</taxon>
        <taxon>Magnoliopsida</taxon>
        <taxon>Liliopsida</taxon>
        <taxon>Araceae</taxon>
        <taxon>Lemnoideae</taxon>
        <taxon>Spirodela</taxon>
    </lineage>
</organism>
<reference evidence="1 2" key="1">
    <citation type="submission" date="2019-12" db="EMBL/GenBank/DDBJ databases">
        <authorList>
            <person name="Scholz U."/>
            <person name="Mascher M."/>
            <person name="Fiebig A."/>
        </authorList>
    </citation>
    <scope>NUCLEOTIDE SEQUENCE</scope>
</reference>
<sequence length="20" mass="2558">MRLGRLTQLFRKDRCMHHMQ</sequence>
<dbReference type="Proteomes" id="UP001189122">
    <property type="component" value="Unassembled WGS sequence"/>
</dbReference>
<name>A0A7I8I8Y3_SPIIN</name>
<dbReference type="EMBL" id="CACRZD030000001">
    <property type="protein sequence ID" value="CAA6654115.1"/>
    <property type="molecule type" value="Genomic_DNA"/>
</dbReference>
<dbReference type="EMBL" id="LR743588">
    <property type="protein sequence ID" value="CAA2614318.1"/>
    <property type="molecule type" value="Genomic_DNA"/>
</dbReference>
<accession>A0A7I8I8Y3</accession>
<protein>
    <submittedName>
        <fullName evidence="1">Uncharacterized protein</fullName>
    </submittedName>
</protein>
<proteinExistence type="predicted"/>
<evidence type="ECO:0000313" key="1">
    <source>
        <dbReference type="EMBL" id="CAA2614318.1"/>
    </source>
</evidence>
<dbReference type="AlphaFoldDB" id="A0A7I8I8Y3"/>
<gene>
    <name evidence="1" type="ORF">SI7747_01000705</name>
</gene>
<evidence type="ECO:0000313" key="2">
    <source>
        <dbReference type="Proteomes" id="UP001189122"/>
    </source>
</evidence>